<reference evidence="1" key="2">
    <citation type="submission" date="2023-05" db="EMBL/GenBank/DDBJ databases">
        <authorList>
            <consortium name="Lawrence Berkeley National Laboratory"/>
            <person name="Steindorff A."/>
            <person name="Hensen N."/>
            <person name="Bonometti L."/>
            <person name="Westerberg I."/>
            <person name="Brannstrom I.O."/>
            <person name="Guillou S."/>
            <person name="Cros-Aarteil S."/>
            <person name="Calhoun S."/>
            <person name="Haridas S."/>
            <person name="Kuo A."/>
            <person name="Mondo S."/>
            <person name="Pangilinan J."/>
            <person name="Riley R."/>
            <person name="Labutti K."/>
            <person name="Andreopoulos B."/>
            <person name="Lipzen A."/>
            <person name="Chen C."/>
            <person name="Yanf M."/>
            <person name="Daum C."/>
            <person name="Ng V."/>
            <person name="Clum A."/>
            <person name="Ohm R."/>
            <person name="Martin F."/>
            <person name="Silar P."/>
            <person name="Natvig D."/>
            <person name="Lalanne C."/>
            <person name="Gautier V."/>
            <person name="Ament-Velasquez S.L."/>
            <person name="Kruys A."/>
            <person name="Hutchinson M.I."/>
            <person name="Powell A.J."/>
            <person name="Barry K."/>
            <person name="Miller A.N."/>
            <person name="Grigoriev I.V."/>
            <person name="Debuchy R."/>
            <person name="Gladieux P."/>
            <person name="Thoren M.H."/>
            <person name="Johannesson H."/>
        </authorList>
    </citation>
    <scope>NUCLEOTIDE SEQUENCE</scope>
    <source>
        <strain evidence="1">CBS 892.96</strain>
    </source>
</reference>
<feature type="non-terminal residue" evidence="1">
    <location>
        <position position="69"/>
    </location>
</feature>
<keyword evidence="2" id="KW-1185">Reference proteome</keyword>
<reference evidence="1" key="1">
    <citation type="journal article" date="2023" name="Mol. Phylogenet. Evol.">
        <title>Genome-scale phylogeny and comparative genomics of the fungal order Sordariales.</title>
        <authorList>
            <person name="Hensen N."/>
            <person name="Bonometti L."/>
            <person name="Westerberg I."/>
            <person name="Brannstrom I.O."/>
            <person name="Guillou S."/>
            <person name="Cros-Aarteil S."/>
            <person name="Calhoun S."/>
            <person name="Haridas S."/>
            <person name="Kuo A."/>
            <person name="Mondo S."/>
            <person name="Pangilinan J."/>
            <person name="Riley R."/>
            <person name="LaButti K."/>
            <person name="Andreopoulos B."/>
            <person name="Lipzen A."/>
            <person name="Chen C."/>
            <person name="Yan M."/>
            <person name="Daum C."/>
            <person name="Ng V."/>
            <person name="Clum A."/>
            <person name="Steindorff A."/>
            <person name="Ohm R.A."/>
            <person name="Martin F."/>
            <person name="Silar P."/>
            <person name="Natvig D.O."/>
            <person name="Lalanne C."/>
            <person name="Gautier V."/>
            <person name="Ament-Velasquez S.L."/>
            <person name="Kruys A."/>
            <person name="Hutchinson M.I."/>
            <person name="Powell A.J."/>
            <person name="Barry K."/>
            <person name="Miller A.N."/>
            <person name="Grigoriev I.V."/>
            <person name="Debuchy R."/>
            <person name="Gladieux P."/>
            <person name="Hiltunen Thoren M."/>
            <person name="Johannesson H."/>
        </authorList>
    </citation>
    <scope>NUCLEOTIDE SEQUENCE</scope>
    <source>
        <strain evidence="1">CBS 892.96</strain>
    </source>
</reference>
<dbReference type="EMBL" id="MU866097">
    <property type="protein sequence ID" value="KAK4180597.1"/>
    <property type="molecule type" value="Genomic_DNA"/>
</dbReference>
<evidence type="ECO:0000313" key="2">
    <source>
        <dbReference type="Proteomes" id="UP001302321"/>
    </source>
</evidence>
<name>A0AAN6WHL9_9PEZI</name>
<dbReference type="AlphaFoldDB" id="A0AAN6WHL9"/>
<proteinExistence type="predicted"/>
<protein>
    <submittedName>
        <fullName evidence="1">Uncharacterized protein</fullName>
    </submittedName>
</protein>
<gene>
    <name evidence="1" type="ORF">QBC36DRAFT_319993</name>
</gene>
<evidence type="ECO:0000313" key="1">
    <source>
        <dbReference type="EMBL" id="KAK4180597.1"/>
    </source>
</evidence>
<comment type="caution">
    <text evidence="1">The sequence shown here is derived from an EMBL/GenBank/DDBJ whole genome shotgun (WGS) entry which is preliminary data.</text>
</comment>
<dbReference type="Proteomes" id="UP001302321">
    <property type="component" value="Unassembled WGS sequence"/>
</dbReference>
<organism evidence="1 2">
    <name type="scientific">Triangularia setosa</name>
    <dbReference type="NCBI Taxonomy" id="2587417"/>
    <lineage>
        <taxon>Eukaryota</taxon>
        <taxon>Fungi</taxon>
        <taxon>Dikarya</taxon>
        <taxon>Ascomycota</taxon>
        <taxon>Pezizomycotina</taxon>
        <taxon>Sordariomycetes</taxon>
        <taxon>Sordariomycetidae</taxon>
        <taxon>Sordariales</taxon>
        <taxon>Podosporaceae</taxon>
        <taxon>Triangularia</taxon>
    </lineage>
</organism>
<accession>A0AAN6WHL9</accession>
<sequence>MYGGKQKAKTMTFQSAGGEGLPFQIQRDISTAATANVVQIGDSFNSNVLHGRAEYEANSSTSESQGAAI</sequence>